<sequence length="394" mass="43941">MKVIDITEFYSERGGGVRSHLTTKMHVLGQRGISSIIIAPGPYQETIEQGRGRMIRLAASPVPYDPSYFLFTSPLKARSIIVKEQPDVVEIHSPYGAALSALIAPRFPHGIRTFVWHSDFIETYMTQGPLQQLPSFLQQMIARPFWTTIRAIATRCDATFAASKKQVQKLQEQGVPRVVHLPFGVDRTVFNPYAKDPALREQLLGPERKHAFLLIGVGRFAFEKRWDVVIDAFIQFRKRHEAVLVLIGDGPEQKSLKTQAAHHPDIHWMTFQRDRAYLARLFASADALVHGCSVETFGLVLAEAISCALPLVVPNAGGAAEQAKKACAELYTPGNSTDCATALERLLLQPQEQLRNCALQAAIDVYSLDDHFDRLLDIYCTLLSSKVSLRHSPS</sequence>
<feature type="domain" description="Glycosyltransferase subfamily 4-like N-terminal" evidence="2">
    <location>
        <begin position="15"/>
        <end position="187"/>
    </location>
</feature>
<evidence type="ECO:0008006" key="5">
    <source>
        <dbReference type="Google" id="ProtNLM"/>
    </source>
</evidence>
<evidence type="ECO:0000259" key="2">
    <source>
        <dbReference type="Pfam" id="PF13439"/>
    </source>
</evidence>
<dbReference type="KEGG" id="pabo:BCY86_02375"/>
<evidence type="ECO:0000313" key="3">
    <source>
        <dbReference type="EMBL" id="APR99647.1"/>
    </source>
</evidence>
<dbReference type="InterPro" id="IPR050194">
    <property type="entry name" value="Glycosyltransferase_grp1"/>
</dbReference>
<dbReference type="InterPro" id="IPR028098">
    <property type="entry name" value="Glyco_trans_4-like_N"/>
</dbReference>
<feature type="domain" description="Glycosyl transferase family 1" evidence="1">
    <location>
        <begin position="210"/>
        <end position="356"/>
    </location>
</feature>
<dbReference type="GO" id="GO:0016757">
    <property type="term" value="F:glycosyltransferase activity"/>
    <property type="evidence" value="ECO:0007669"/>
    <property type="project" value="InterPro"/>
</dbReference>
<dbReference type="AlphaFoldDB" id="A0A1L6MW38"/>
<organism evidence="3 4">
    <name type="scientific">Pajaroellobacter abortibovis</name>
    <dbReference type="NCBI Taxonomy" id="1882918"/>
    <lineage>
        <taxon>Bacteria</taxon>
        <taxon>Pseudomonadati</taxon>
        <taxon>Myxococcota</taxon>
        <taxon>Polyangia</taxon>
        <taxon>Polyangiales</taxon>
        <taxon>Polyangiaceae</taxon>
    </lineage>
</organism>
<accession>A0A1L6MW38</accession>
<protein>
    <recommendedName>
        <fullName evidence="5">Glycosyltransferase subfamily 4-like N-terminal domain-containing protein</fullName>
    </recommendedName>
</protein>
<dbReference type="SUPFAM" id="SSF53756">
    <property type="entry name" value="UDP-Glycosyltransferase/glycogen phosphorylase"/>
    <property type="match status" value="1"/>
</dbReference>
<dbReference type="EMBL" id="CP016908">
    <property type="protein sequence ID" value="APR99647.1"/>
    <property type="molecule type" value="Genomic_DNA"/>
</dbReference>
<dbReference type="Gene3D" id="3.40.50.2000">
    <property type="entry name" value="Glycogen Phosphorylase B"/>
    <property type="match status" value="2"/>
</dbReference>
<proteinExistence type="predicted"/>
<dbReference type="STRING" id="1882918.BCY86_02375"/>
<reference evidence="3 4" key="1">
    <citation type="submission" date="2016-08" db="EMBL/GenBank/DDBJ databases">
        <title>Identification and validation of antigenic proteins from Pajaroellobacter abortibovis using de-novo genome sequence assembly and reverse vaccinology.</title>
        <authorList>
            <person name="Welly B.T."/>
            <person name="Miller M.R."/>
            <person name="Stott J.L."/>
            <person name="Blanchard M.T."/>
            <person name="Islas-Trejo A.D."/>
            <person name="O'Rourke S.M."/>
            <person name="Young A.E."/>
            <person name="Medrano J.F."/>
            <person name="Van Eenennaam A.L."/>
        </authorList>
    </citation>
    <scope>NUCLEOTIDE SEQUENCE [LARGE SCALE GENOMIC DNA]</scope>
    <source>
        <strain evidence="3 4">BTF92-0548A/99-0131</strain>
    </source>
</reference>
<name>A0A1L6MW38_9BACT</name>
<dbReference type="Proteomes" id="UP000185544">
    <property type="component" value="Chromosome"/>
</dbReference>
<dbReference type="InterPro" id="IPR001296">
    <property type="entry name" value="Glyco_trans_1"/>
</dbReference>
<gene>
    <name evidence="3" type="ORF">BCY86_02375</name>
</gene>
<evidence type="ECO:0000313" key="4">
    <source>
        <dbReference type="Proteomes" id="UP000185544"/>
    </source>
</evidence>
<keyword evidence="4" id="KW-1185">Reference proteome</keyword>
<dbReference type="Pfam" id="PF13439">
    <property type="entry name" value="Glyco_transf_4"/>
    <property type="match status" value="1"/>
</dbReference>
<dbReference type="PANTHER" id="PTHR45947:SF3">
    <property type="entry name" value="SULFOQUINOVOSYL TRANSFERASE SQD2"/>
    <property type="match status" value="1"/>
</dbReference>
<dbReference type="PANTHER" id="PTHR45947">
    <property type="entry name" value="SULFOQUINOVOSYL TRANSFERASE SQD2"/>
    <property type="match status" value="1"/>
</dbReference>
<dbReference type="Pfam" id="PF00534">
    <property type="entry name" value="Glycos_transf_1"/>
    <property type="match status" value="1"/>
</dbReference>
<evidence type="ECO:0000259" key="1">
    <source>
        <dbReference type="Pfam" id="PF00534"/>
    </source>
</evidence>